<protein>
    <submittedName>
        <fullName evidence="1">Uncharacterized protein</fullName>
    </submittedName>
</protein>
<comment type="caution">
    <text evidence="1">The sequence shown here is derived from an EMBL/GenBank/DDBJ whole genome shotgun (WGS) entry which is preliminary data.</text>
</comment>
<accession>X1D933</accession>
<feature type="non-terminal residue" evidence="1">
    <location>
        <position position="1"/>
    </location>
</feature>
<dbReference type="AlphaFoldDB" id="X1D933"/>
<proteinExistence type="predicted"/>
<sequence length="72" mass="8251">YFNEAAKLATSCSEILQKISTYEQTFAQLAKSAYEFSVLLKELERKSRDSSKLQKLPIEQLFGVLKQLTFLS</sequence>
<name>X1D933_9ZZZZ</name>
<dbReference type="EMBL" id="BART01021924">
    <property type="protein sequence ID" value="GAH04810.1"/>
    <property type="molecule type" value="Genomic_DNA"/>
</dbReference>
<organism evidence="1">
    <name type="scientific">marine sediment metagenome</name>
    <dbReference type="NCBI Taxonomy" id="412755"/>
    <lineage>
        <taxon>unclassified sequences</taxon>
        <taxon>metagenomes</taxon>
        <taxon>ecological metagenomes</taxon>
    </lineage>
</organism>
<evidence type="ECO:0000313" key="1">
    <source>
        <dbReference type="EMBL" id="GAH04810.1"/>
    </source>
</evidence>
<reference evidence="1" key="1">
    <citation type="journal article" date="2014" name="Front. Microbiol.">
        <title>High frequency of phylogenetically diverse reductive dehalogenase-homologous genes in deep subseafloor sedimentary metagenomes.</title>
        <authorList>
            <person name="Kawai M."/>
            <person name="Futagami T."/>
            <person name="Toyoda A."/>
            <person name="Takaki Y."/>
            <person name="Nishi S."/>
            <person name="Hori S."/>
            <person name="Arai W."/>
            <person name="Tsubouchi T."/>
            <person name="Morono Y."/>
            <person name="Uchiyama I."/>
            <person name="Ito T."/>
            <person name="Fujiyama A."/>
            <person name="Inagaki F."/>
            <person name="Takami H."/>
        </authorList>
    </citation>
    <scope>NUCLEOTIDE SEQUENCE</scope>
    <source>
        <strain evidence="1">Expedition CK06-06</strain>
    </source>
</reference>
<gene>
    <name evidence="1" type="ORF">S01H4_40288</name>
</gene>